<reference evidence="1 2" key="1">
    <citation type="journal article" date="2015" name="Appl. Environ. Microbiol.">
        <title>Nanoarchaeota, Their Sulfolobales Host, and Nanoarchaeota Virus Distribution across Yellowstone National Park Hot Springs.</title>
        <authorList>
            <person name="Munson-McGee J.H."/>
            <person name="Field E.K."/>
            <person name="Bateson M."/>
            <person name="Rooney C."/>
            <person name="Stepanauskas R."/>
            <person name="Young M.J."/>
        </authorList>
    </citation>
    <scope>NUCLEOTIDE SEQUENCE [LARGE SCALE GENOMIC DNA]</scope>
    <source>
        <strain evidence="1">SCGC AB-777_O03</strain>
    </source>
</reference>
<sequence>QSQVTSFTINNVYCSNNILYFNIYNNGNVPIDINNSEIIFTDNNGNSISINGNNIICNNGNIINIGSNSLCYIENYYCYYSYADYIKGTNFIYNGISYNYNIPNSNNFNVVPFYPYFFQPTNLTISSSNSQGYLGQTPQCNINNNPYSGGGYIGATGTYGLFNCIAINYGAISAVVWFYEPSSGQGVLLSFQNKQYPNDANDYTPWLYIGTNSYLYGGDLFLAQISTPISPGWHMAVIEEWTASTSGPYYIALYLDGNYIGQSSTNTLPQLFGVYNYYPYDNIGTGYTTYWTATPNGWFFFNGTIAYVALYNTVLNHNQVQQLYQAGFPNTLFSNNLVISYILDPTYYNNNSYYFIPYYVNTQLMNQMGINNYNAISITPSGNEGPIPSSQFIYELNPP</sequence>
<dbReference type="SUPFAM" id="SSF49899">
    <property type="entry name" value="Concanavalin A-like lectins/glucanases"/>
    <property type="match status" value="1"/>
</dbReference>
<organism evidence="1 2">
    <name type="scientific">Nanobsidianus stetteri</name>
    <dbReference type="NCBI Taxonomy" id="1294122"/>
    <lineage>
        <taxon>Archaea</taxon>
        <taxon>Nanobdellota</taxon>
        <taxon>Candidatus Nanoarchaeia</taxon>
        <taxon>Nanoarchaeales</taxon>
        <taxon>Nanopusillaceae</taxon>
        <taxon>Candidatus Nanobsidianus</taxon>
    </lineage>
</organism>
<dbReference type="InterPro" id="IPR013320">
    <property type="entry name" value="ConA-like_dom_sf"/>
</dbReference>
<name>A0A2T9WU08_NANST</name>
<evidence type="ECO:0000313" key="2">
    <source>
        <dbReference type="Proteomes" id="UP000245908"/>
    </source>
</evidence>
<dbReference type="EMBL" id="QEFH01000007">
    <property type="protein sequence ID" value="PVU71323.1"/>
    <property type="molecule type" value="Genomic_DNA"/>
</dbReference>
<evidence type="ECO:0008006" key="3">
    <source>
        <dbReference type="Google" id="ProtNLM"/>
    </source>
</evidence>
<dbReference type="Gene3D" id="2.60.120.200">
    <property type="match status" value="1"/>
</dbReference>
<comment type="caution">
    <text evidence="1">The sequence shown here is derived from an EMBL/GenBank/DDBJ whole genome shotgun (WGS) entry which is preliminary data.</text>
</comment>
<gene>
    <name evidence="1" type="ORF">DDW05_01220</name>
</gene>
<evidence type="ECO:0000313" key="1">
    <source>
        <dbReference type="EMBL" id="PVU71323.1"/>
    </source>
</evidence>
<dbReference type="Proteomes" id="UP000245908">
    <property type="component" value="Unassembled WGS sequence"/>
</dbReference>
<dbReference type="AlphaFoldDB" id="A0A2T9WU08"/>
<proteinExistence type="predicted"/>
<feature type="non-terminal residue" evidence="1">
    <location>
        <position position="1"/>
    </location>
</feature>
<accession>A0A2T9WU08</accession>
<protein>
    <recommendedName>
        <fullName evidence="3">LamG domain-containing protein</fullName>
    </recommendedName>
</protein>